<dbReference type="GO" id="GO:0043596">
    <property type="term" value="C:nuclear replication fork"/>
    <property type="evidence" value="ECO:0007669"/>
    <property type="project" value="TreeGrafter"/>
</dbReference>
<evidence type="ECO:0000256" key="2">
    <source>
        <dbReference type="ARBA" id="ARBA00009679"/>
    </source>
</evidence>
<dbReference type="GO" id="GO:0006270">
    <property type="term" value="P:DNA replication initiation"/>
    <property type="evidence" value="ECO:0007669"/>
    <property type="project" value="InterPro"/>
</dbReference>
<dbReference type="Gene3D" id="2.40.50.140">
    <property type="entry name" value="Nucleic acid-binding proteins"/>
    <property type="match status" value="1"/>
</dbReference>
<reference evidence="11 12" key="1">
    <citation type="journal article" date="2015" name="Genome Biol. Evol.">
        <title>Comparative Genomics of a Bacterivorous Green Alga Reveals Evolutionary Causalities and Consequences of Phago-Mixotrophic Mode of Nutrition.</title>
        <authorList>
            <person name="Burns J.A."/>
            <person name="Paasch A."/>
            <person name="Narechania A."/>
            <person name="Kim E."/>
        </authorList>
    </citation>
    <scope>NUCLEOTIDE SEQUENCE [LARGE SCALE GENOMIC DNA]</scope>
    <source>
        <strain evidence="11 12">PLY_AMNH</strain>
    </source>
</reference>
<evidence type="ECO:0000256" key="5">
    <source>
        <dbReference type="ARBA" id="ARBA00022723"/>
    </source>
</evidence>
<feature type="region of interest" description="Disordered" evidence="9">
    <location>
        <begin position="12"/>
        <end position="66"/>
    </location>
</feature>
<comment type="subcellular location">
    <subcellularLocation>
        <location evidence="1">Nucleus</location>
    </subcellularLocation>
</comment>
<dbReference type="Pfam" id="PF09329">
    <property type="entry name" value="zf-primase"/>
    <property type="match status" value="1"/>
</dbReference>
<feature type="compositionally biased region" description="Polar residues" evidence="9">
    <location>
        <begin position="497"/>
        <end position="515"/>
    </location>
</feature>
<keyword evidence="7" id="KW-0862">Zinc</keyword>
<dbReference type="InterPro" id="IPR055065">
    <property type="entry name" value="OB_MCM10"/>
</dbReference>
<protein>
    <recommendedName>
        <fullName evidence="3">Protein MCM10 homolog</fullName>
    </recommendedName>
</protein>
<dbReference type="Proteomes" id="UP001190700">
    <property type="component" value="Unassembled WGS sequence"/>
</dbReference>
<evidence type="ECO:0000256" key="1">
    <source>
        <dbReference type="ARBA" id="ARBA00004123"/>
    </source>
</evidence>
<keyword evidence="6" id="KW-0863">Zinc-finger</keyword>
<keyword evidence="4" id="KW-0235">DNA replication</keyword>
<dbReference type="Pfam" id="PF22379">
    <property type="entry name" value="OB_MCM10"/>
    <property type="match status" value="1"/>
</dbReference>
<dbReference type="AlphaFoldDB" id="A0AAE0G7G1"/>
<evidence type="ECO:0000256" key="6">
    <source>
        <dbReference type="ARBA" id="ARBA00022771"/>
    </source>
</evidence>
<feature type="region of interest" description="Disordered" evidence="9">
    <location>
        <begin position="430"/>
        <end position="465"/>
    </location>
</feature>
<dbReference type="GO" id="GO:0003688">
    <property type="term" value="F:DNA replication origin binding"/>
    <property type="evidence" value="ECO:0007669"/>
    <property type="project" value="TreeGrafter"/>
</dbReference>
<feature type="region of interest" description="Disordered" evidence="9">
    <location>
        <begin position="495"/>
        <end position="589"/>
    </location>
</feature>
<comment type="similarity">
    <text evidence="2">Belongs to the MCM10 family.</text>
</comment>
<dbReference type="InterPro" id="IPR040184">
    <property type="entry name" value="Mcm10"/>
</dbReference>
<feature type="compositionally biased region" description="Basic and acidic residues" evidence="9">
    <location>
        <begin position="571"/>
        <end position="582"/>
    </location>
</feature>
<evidence type="ECO:0000313" key="11">
    <source>
        <dbReference type="EMBL" id="KAK3272999.1"/>
    </source>
</evidence>
<evidence type="ECO:0000313" key="12">
    <source>
        <dbReference type="Proteomes" id="UP001190700"/>
    </source>
</evidence>
<keyword evidence="5" id="KW-0479">Metal-binding</keyword>
<feature type="domain" description="Replication factor Mcm10 C-terminal" evidence="10">
    <location>
        <begin position="225"/>
        <end position="748"/>
    </location>
</feature>
<dbReference type="SMART" id="SM01280">
    <property type="entry name" value="Mcm10"/>
    <property type="match status" value="1"/>
</dbReference>
<evidence type="ECO:0000256" key="4">
    <source>
        <dbReference type="ARBA" id="ARBA00022705"/>
    </source>
</evidence>
<gene>
    <name evidence="11" type="ORF">CYMTET_18738</name>
</gene>
<evidence type="ECO:0000259" key="10">
    <source>
        <dbReference type="SMART" id="SM01280"/>
    </source>
</evidence>
<proteinExistence type="inferred from homology"/>
<comment type="caution">
    <text evidence="11">The sequence shown here is derived from an EMBL/GenBank/DDBJ whole genome shotgun (WGS) entry which is preliminary data.</text>
</comment>
<dbReference type="InterPro" id="IPR015408">
    <property type="entry name" value="Znf_Mcm10/DnaG"/>
</dbReference>
<dbReference type="GO" id="GO:0008270">
    <property type="term" value="F:zinc ion binding"/>
    <property type="evidence" value="ECO:0007669"/>
    <property type="project" value="UniProtKB-KW"/>
</dbReference>
<feature type="compositionally biased region" description="Pro residues" evidence="9">
    <location>
        <begin position="558"/>
        <end position="570"/>
    </location>
</feature>
<accession>A0AAE0G7G1</accession>
<feature type="region of interest" description="Disordered" evidence="9">
    <location>
        <begin position="362"/>
        <end position="383"/>
    </location>
</feature>
<name>A0AAE0G7G1_9CHLO</name>
<organism evidence="11 12">
    <name type="scientific">Cymbomonas tetramitiformis</name>
    <dbReference type="NCBI Taxonomy" id="36881"/>
    <lineage>
        <taxon>Eukaryota</taxon>
        <taxon>Viridiplantae</taxon>
        <taxon>Chlorophyta</taxon>
        <taxon>Pyramimonadophyceae</taxon>
        <taxon>Pyramimonadales</taxon>
        <taxon>Pyramimonadaceae</taxon>
        <taxon>Cymbomonas</taxon>
    </lineage>
</organism>
<feature type="compositionally biased region" description="Basic and acidic residues" evidence="9">
    <location>
        <begin position="26"/>
        <end position="49"/>
    </location>
</feature>
<dbReference type="PANTHER" id="PTHR13454">
    <property type="entry name" value="PROTEIN MCM10 HOMOLOG"/>
    <property type="match status" value="1"/>
</dbReference>
<dbReference type="InterPro" id="IPR012340">
    <property type="entry name" value="NA-bd_OB-fold"/>
</dbReference>
<evidence type="ECO:0000256" key="3">
    <source>
        <dbReference type="ARBA" id="ARBA00017770"/>
    </source>
</evidence>
<evidence type="ECO:0000256" key="8">
    <source>
        <dbReference type="ARBA" id="ARBA00023242"/>
    </source>
</evidence>
<keyword evidence="8" id="KW-0539">Nucleus</keyword>
<dbReference type="InterPro" id="IPR015411">
    <property type="entry name" value="Rep_factor_Mcm10_C"/>
</dbReference>
<evidence type="ECO:0000256" key="9">
    <source>
        <dbReference type="SAM" id="MobiDB-lite"/>
    </source>
</evidence>
<feature type="compositionally biased region" description="Polar residues" evidence="9">
    <location>
        <begin position="439"/>
        <end position="448"/>
    </location>
</feature>
<dbReference type="PANTHER" id="PTHR13454:SF11">
    <property type="entry name" value="PROTEIN MCM10 HOMOLOG"/>
    <property type="match status" value="1"/>
</dbReference>
<dbReference type="EMBL" id="LGRX02008682">
    <property type="protein sequence ID" value="KAK3272999.1"/>
    <property type="molecule type" value="Genomic_DNA"/>
</dbReference>
<evidence type="ECO:0000256" key="7">
    <source>
        <dbReference type="ARBA" id="ARBA00022833"/>
    </source>
</evidence>
<keyword evidence="12" id="KW-1185">Reference proteome</keyword>
<sequence length="751" mass="81177">MEIDDLDLLLSMADDDVPASSKNSSRIRDDPDDRDPLRPIKTQLRKEEMPSAPSARKVVYSSPPKPQANRKAFAAVGHATSSNRVAQGSDISKNEAMDKFSGLRLKNRLLSSLVVLERFKATRFFRIGGLRSANVGTDTWGTVGVLVSKMKPRESASGQKWSVWKLSDLDRNDVSLFLFGQAYTDHWKESEGAVLGIRGAKLKKDEKGELSMSADQPDVVWKIGTSVDLGTCRAERRDGTPCTNHINKSQLEYCQYHLRQAASALSNPRMELSGGNLTSSLKKKIKPAVEKKDVLGMSRQPLRVTDSQGMRSMADSGIGKKNGSVGARNLNAIANRLDSQSSRAALEKAALAPAWARSDSLRGRLNTGSASRSAGAQMDRKKPQARMLLETDMGMEEAVVECANKQAASNEPSMGRSYLQMILGSQELKKGGLECPDPNASSLKQVNPNGPEADDSHLKARRPSHSARDNLALLMERSKPPAACSSAASASLHRLKSGSSEAAASGTKGTTSSRPGANKREAPSTSSEVGRHGNHPEIGSSDVPPGKKPRVHSGHPEGPGPASKPGPAPPRHAEKAAAHDAGKSGATGGSFAALFAKPRQEMEEKGSNSKYKAEAETEAEDLLLRRLDHMEKRDTLNSKLEATTKITIDAWKCLECEKTSSRCKEECRQEGHTIQKVKAVMRWFKCNGCKTSTKTIDQKVPTSRCRRCQGTSFTATGMPGAKTKVGSGAEELASRENMKARGVEHDFSLKT</sequence>
<dbReference type="GO" id="GO:0003697">
    <property type="term" value="F:single-stranded DNA binding"/>
    <property type="evidence" value="ECO:0007669"/>
    <property type="project" value="InterPro"/>
</dbReference>